<proteinExistence type="predicted"/>
<feature type="region of interest" description="Disordered" evidence="1">
    <location>
        <begin position="189"/>
        <end position="213"/>
    </location>
</feature>
<dbReference type="OrthoDB" id="3246730at2759"/>
<accession>A0A0C9XZH3</accession>
<organism evidence="2 3">
    <name type="scientific">Laccaria amethystina LaAM-08-1</name>
    <dbReference type="NCBI Taxonomy" id="1095629"/>
    <lineage>
        <taxon>Eukaryota</taxon>
        <taxon>Fungi</taxon>
        <taxon>Dikarya</taxon>
        <taxon>Basidiomycota</taxon>
        <taxon>Agaricomycotina</taxon>
        <taxon>Agaricomycetes</taxon>
        <taxon>Agaricomycetidae</taxon>
        <taxon>Agaricales</taxon>
        <taxon>Agaricineae</taxon>
        <taxon>Hydnangiaceae</taxon>
        <taxon>Laccaria</taxon>
    </lineage>
</organism>
<evidence type="ECO:0000256" key="1">
    <source>
        <dbReference type="SAM" id="MobiDB-lite"/>
    </source>
</evidence>
<dbReference type="HOGENOM" id="CLU_013084_2_1_1"/>
<feature type="compositionally biased region" description="Acidic residues" evidence="1">
    <location>
        <begin position="799"/>
        <end position="815"/>
    </location>
</feature>
<dbReference type="STRING" id="1095629.A0A0C9XZH3"/>
<name>A0A0C9XZH3_9AGAR</name>
<protein>
    <recommendedName>
        <fullName evidence="4">CxC1-like cysteine cluster associated with KDZ transposases domain-containing protein</fullName>
    </recommendedName>
</protein>
<dbReference type="AlphaFoldDB" id="A0A0C9XZH3"/>
<dbReference type="PANTHER" id="PTHR33096:SF1">
    <property type="entry name" value="CXC1-LIKE CYSTEINE CLUSTER ASSOCIATED WITH KDZ TRANSPOSASES DOMAIN-CONTAINING PROTEIN"/>
    <property type="match status" value="1"/>
</dbReference>
<dbReference type="Proteomes" id="UP000054477">
    <property type="component" value="Unassembled WGS sequence"/>
</dbReference>
<feature type="region of interest" description="Disordered" evidence="1">
    <location>
        <begin position="783"/>
        <end position="826"/>
    </location>
</feature>
<dbReference type="EMBL" id="KN838611">
    <property type="protein sequence ID" value="KIK01203.1"/>
    <property type="molecule type" value="Genomic_DNA"/>
</dbReference>
<gene>
    <name evidence="2" type="ORF">K443DRAFT_99169</name>
</gene>
<keyword evidence="3" id="KW-1185">Reference proteome</keyword>
<evidence type="ECO:0000313" key="2">
    <source>
        <dbReference type="EMBL" id="KIK01203.1"/>
    </source>
</evidence>
<dbReference type="PANTHER" id="PTHR33096">
    <property type="entry name" value="CXC2 DOMAIN-CONTAINING PROTEIN"/>
    <property type="match status" value="1"/>
</dbReference>
<reference evidence="2 3" key="1">
    <citation type="submission" date="2014-04" db="EMBL/GenBank/DDBJ databases">
        <authorList>
            <consortium name="DOE Joint Genome Institute"/>
            <person name="Kuo A."/>
            <person name="Kohler A."/>
            <person name="Nagy L.G."/>
            <person name="Floudas D."/>
            <person name="Copeland A."/>
            <person name="Barry K.W."/>
            <person name="Cichocki N."/>
            <person name="Veneault-Fourrey C."/>
            <person name="LaButti K."/>
            <person name="Lindquist E.A."/>
            <person name="Lipzen A."/>
            <person name="Lundell T."/>
            <person name="Morin E."/>
            <person name="Murat C."/>
            <person name="Sun H."/>
            <person name="Tunlid A."/>
            <person name="Henrissat B."/>
            <person name="Grigoriev I.V."/>
            <person name="Hibbett D.S."/>
            <person name="Martin F."/>
            <person name="Nordberg H.P."/>
            <person name="Cantor M.N."/>
            <person name="Hua S.X."/>
        </authorList>
    </citation>
    <scope>NUCLEOTIDE SEQUENCE [LARGE SCALE GENOMIC DNA]</scope>
    <source>
        <strain evidence="2 3">LaAM-08-1</strain>
    </source>
</reference>
<evidence type="ECO:0000313" key="3">
    <source>
        <dbReference type="Proteomes" id="UP000054477"/>
    </source>
</evidence>
<dbReference type="InterPro" id="IPR040521">
    <property type="entry name" value="KDZ"/>
</dbReference>
<reference evidence="3" key="2">
    <citation type="submission" date="2015-01" db="EMBL/GenBank/DDBJ databases">
        <title>Evolutionary Origins and Diversification of the Mycorrhizal Mutualists.</title>
        <authorList>
            <consortium name="DOE Joint Genome Institute"/>
            <consortium name="Mycorrhizal Genomics Consortium"/>
            <person name="Kohler A."/>
            <person name="Kuo A."/>
            <person name="Nagy L.G."/>
            <person name="Floudas D."/>
            <person name="Copeland A."/>
            <person name="Barry K.W."/>
            <person name="Cichocki N."/>
            <person name="Veneault-Fourrey C."/>
            <person name="LaButti K."/>
            <person name="Lindquist E.A."/>
            <person name="Lipzen A."/>
            <person name="Lundell T."/>
            <person name="Morin E."/>
            <person name="Murat C."/>
            <person name="Riley R."/>
            <person name="Ohm R."/>
            <person name="Sun H."/>
            <person name="Tunlid A."/>
            <person name="Henrissat B."/>
            <person name="Grigoriev I.V."/>
            <person name="Hibbett D.S."/>
            <person name="Martin F."/>
        </authorList>
    </citation>
    <scope>NUCLEOTIDE SEQUENCE [LARGE SCALE GENOMIC DNA]</scope>
    <source>
        <strain evidence="3">LaAM-08-1</strain>
    </source>
</reference>
<evidence type="ECO:0008006" key="4">
    <source>
        <dbReference type="Google" id="ProtNLM"/>
    </source>
</evidence>
<dbReference type="Pfam" id="PF18758">
    <property type="entry name" value="KDZ"/>
    <property type="match status" value="1"/>
</dbReference>
<sequence length="826" mass="92978">MDIDLVLDGTNPVDLSHEGDAGLANNDPAPSSREFQENYAVTVLDTFDTNVALRQGDTSISAAFVREGLIPCAPYLPTVGVTTRVLELYRNTSLRCPHLSIHAFVKALCDLHGTPFRPYLHKQFSNCFDVYLSICNRVDQCIEFALKRDDPGWRLRHACPCCTHKLVGEPELVFDMLVTMDGNDSLKRVQRRKAAPIDPGDGDTPVMGEPSERKDERTVGAGYYIERETVDLWERDIVLQWIKDHGNEAPPDGDETTPCEDRWTNMANEASKKRTKGIYDETGGFLSFCRHGFVLVIIDMVVSGELSKYPLATVKALLDAFGPKIGGGYDIGCKFRITLARSPLGRRAQELRYRALVGSFHGHAHNHLCQLLFLATYIEGLGLEDLEGGERFFSKSNALASSIRHASVFHRKQKIVEFAKHMDQNETYQNLSEFLVNNYKQALGILNSKGAFVKQMQDQGIADTSIFKDWLAEEKAYLECLSREPLEESLAMEYLQKLINLGASQRHLAAAVNAWEVLTPISITNTRDFTQSRETERRHTQEVEAKDLLVVQSLEVKMGILTRWGPNDDEWKEAIVMVGRQRYQRCLDALEGLIVARMFELTKMNMSQTGYKLRKHIGNALKAHSQAVRTALQNYNGAAQTLVPPRPPLSWDDVVEYAFLADFDLLSDTRSDVRLKVWAKPASRILMDQHFKMKRAREEILRLNVEIPQLTTYIRDEEAFLLQQEDLLSDTDPPLACQLRLRRLKLIRSNDLHIHRLNKLASLPGFSGSINPGTSVNATALDCTDNNTNDRDAAQEPSAGEEEEEEEEEQADEVADALCLVGEGHG</sequence>